<reference evidence="2" key="1">
    <citation type="submission" date="2016-09" db="EMBL/GenBank/DDBJ databases">
        <authorList>
            <person name="Varghese N."/>
            <person name="Submissions S."/>
        </authorList>
    </citation>
    <scope>NUCLEOTIDE SEQUENCE [LARGE SCALE GENOMIC DNA]</scope>
    <source>
        <strain evidence="2">JS23</strain>
    </source>
</reference>
<evidence type="ECO:0000313" key="2">
    <source>
        <dbReference type="Proteomes" id="UP000243719"/>
    </source>
</evidence>
<sequence>MRIFGICLIRNEIDIIERTLLDALRWIDCVWVLDHESDDGTWQLLQDRFGRNPKVVLVGRATGPFRDGLRAIAYDAARAYAKKGDWWCRLDSDEFYIDDPREFLAGVPSAYDVVKAASFQYYFTEKDAIEYSLNPSAYREGRSVEALKHYACNSSEARFVRHRDKDWGADNLWPDSAFPSWIWRKHIRLKHFQYRYPEQIQSRLDLRAATISGNQFKHELRSDWGSHIGGNVRIKRQEGEQRPNQTWEERVVQSTNLELDRGDGDYRIRPEMLDRIPGALEQTARRVAKWLLRR</sequence>
<organism evidence="1 2">
    <name type="scientific">Chitinasiproducens palmae</name>
    <dbReference type="NCBI Taxonomy" id="1770053"/>
    <lineage>
        <taxon>Bacteria</taxon>
        <taxon>Pseudomonadati</taxon>
        <taxon>Pseudomonadota</taxon>
        <taxon>Betaproteobacteria</taxon>
        <taxon>Burkholderiales</taxon>
        <taxon>Burkholderiaceae</taxon>
        <taxon>Chitinasiproducens</taxon>
    </lineage>
</organism>
<dbReference type="Gene3D" id="3.90.550.10">
    <property type="entry name" value="Spore Coat Polysaccharide Biosynthesis Protein SpsA, Chain A"/>
    <property type="match status" value="1"/>
</dbReference>
<dbReference type="SUPFAM" id="SSF53448">
    <property type="entry name" value="Nucleotide-diphospho-sugar transferases"/>
    <property type="match status" value="1"/>
</dbReference>
<accession>A0A1H2PPE0</accession>
<name>A0A1H2PPE0_9BURK</name>
<keyword evidence="1" id="KW-0808">Transferase</keyword>
<dbReference type="Pfam" id="PF13704">
    <property type="entry name" value="Glyco_tranf_2_4"/>
    <property type="match status" value="1"/>
</dbReference>
<dbReference type="AlphaFoldDB" id="A0A1H2PPE0"/>
<dbReference type="Proteomes" id="UP000243719">
    <property type="component" value="Unassembled WGS sequence"/>
</dbReference>
<proteinExistence type="predicted"/>
<dbReference type="STRING" id="1770053.SAMN05216551_105226"/>
<evidence type="ECO:0000313" key="1">
    <source>
        <dbReference type="EMBL" id="SDV48607.1"/>
    </source>
</evidence>
<dbReference type="GO" id="GO:0016740">
    <property type="term" value="F:transferase activity"/>
    <property type="evidence" value="ECO:0007669"/>
    <property type="project" value="UniProtKB-KW"/>
</dbReference>
<protein>
    <submittedName>
        <fullName evidence="1">Glycosyl transferase family 2</fullName>
    </submittedName>
</protein>
<dbReference type="RefSeq" id="WP_170845108.1">
    <property type="nucleotide sequence ID" value="NZ_FNLO01000005.1"/>
</dbReference>
<dbReference type="EMBL" id="FNLO01000005">
    <property type="protein sequence ID" value="SDV48607.1"/>
    <property type="molecule type" value="Genomic_DNA"/>
</dbReference>
<gene>
    <name evidence="1" type="ORF">SAMN05216551_105226</name>
</gene>
<dbReference type="InterPro" id="IPR029044">
    <property type="entry name" value="Nucleotide-diphossugar_trans"/>
</dbReference>
<dbReference type="CDD" id="cd00761">
    <property type="entry name" value="Glyco_tranf_GTA_type"/>
    <property type="match status" value="1"/>
</dbReference>
<keyword evidence="2" id="KW-1185">Reference proteome</keyword>